<organism evidence="1 2">
    <name type="scientific">Rathayibacter festucae</name>
    <dbReference type="NCBI Taxonomy" id="110937"/>
    <lineage>
        <taxon>Bacteria</taxon>
        <taxon>Bacillati</taxon>
        <taxon>Actinomycetota</taxon>
        <taxon>Actinomycetes</taxon>
        <taxon>Micrococcales</taxon>
        <taxon>Microbacteriaceae</taxon>
        <taxon>Rathayibacter</taxon>
    </lineage>
</organism>
<evidence type="ECO:0000313" key="1">
    <source>
        <dbReference type="EMBL" id="QHC64574.1"/>
    </source>
</evidence>
<accession>A0ABX6H477</accession>
<dbReference type="InterPro" id="IPR029035">
    <property type="entry name" value="DHS-like_NAD/FAD-binding_dom"/>
</dbReference>
<name>A0ABX6H477_9MICO</name>
<evidence type="ECO:0000313" key="2">
    <source>
        <dbReference type="Proteomes" id="UP000464597"/>
    </source>
</evidence>
<gene>
    <name evidence="1" type="ORF">GSU69_19035</name>
</gene>
<evidence type="ECO:0008006" key="3">
    <source>
        <dbReference type="Google" id="ProtNLM"/>
    </source>
</evidence>
<dbReference type="SUPFAM" id="SSF52467">
    <property type="entry name" value="DHS-like NAD/FAD-binding domain"/>
    <property type="match status" value="1"/>
</dbReference>
<dbReference type="EMBL" id="CP047180">
    <property type="protein sequence ID" value="QHC64574.1"/>
    <property type="molecule type" value="Genomic_DNA"/>
</dbReference>
<keyword evidence="2" id="KW-1185">Reference proteome</keyword>
<proteinExistence type="predicted"/>
<protein>
    <recommendedName>
        <fullName evidence="3">SIR2-like domain-containing protein</fullName>
    </recommendedName>
</protein>
<dbReference type="Proteomes" id="UP000464597">
    <property type="component" value="Chromosome"/>
</dbReference>
<sequence length="351" mass="38408">MAVSISMDGVYRHIQDLFQRGTVIIIGSGASCAYGLPSMSDLAQHLLETIPGKLPSEDQQSELEWTRIASALADQSALETALGVNPLPDALVDLLMTEVGIRVARSEGAAIANIFGSEISPFGRLFAHILRSAQIVDVVTTNYDRLIEVQAARAGIRVDSMYYGHTVGRLNAELSRDELLMTGTSIVRSSRTVLLRPRPHIRLSKPHGSLDWFEQGGDYFRTDLAIPGSRQIIAPGGNKYRLGYEVPFDQQRQRANQAIDAAASLLTVGYGFNDEHLQTHLERKFSQVPAVVISRTLTENARAYLQSSSRAIGIEALGDGSRCVVSTADDSLEIDLPLWDLNHLAREVLSI</sequence>
<reference evidence="2" key="1">
    <citation type="submission" date="2019-12" db="EMBL/GenBank/DDBJ databases">
        <title>Complete and draft genome sequences of new strains and members of some known species of the genus Rathayibacter isolated from plants.</title>
        <authorList>
            <person name="Tarlachkov S.V."/>
            <person name="Starodumova I.P."/>
            <person name="Dorofeeva L.V."/>
            <person name="Prisyazhnaya N.V."/>
            <person name="Leyn S."/>
            <person name="Zlamal J."/>
            <person name="Elan M."/>
            <person name="Osterman A.L."/>
            <person name="Nadler S."/>
            <person name="Subbotin S.A."/>
            <person name="Evtushenko L.I."/>
        </authorList>
    </citation>
    <scope>NUCLEOTIDE SEQUENCE [LARGE SCALE GENOMIC DNA]</scope>
    <source>
        <strain evidence="2">VKM Ac-2802</strain>
    </source>
</reference>
<dbReference type="Pfam" id="PF13289">
    <property type="entry name" value="SIR2_2"/>
    <property type="match status" value="1"/>
</dbReference>